<evidence type="ECO:0000313" key="3">
    <source>
        <dbReference type="Proteomes" id="UP001500101"/>
    </source>
</evidence>
<keyword evidence="3" id="KW-1185">Reference proteome</keyword>
<reference evidence="3" key="1">
    <citation type="journal article" date="2019" name="Int. J. Syst. Evol. Microbiol.">
        <title>The Global Catalogue of Microorganisms (GCM) 10K type strain sequencing project: providing services to taxonomists for standard genome sequencing and annotation.</title>
        <authorList>
            <consortium name="The Broad Institute Genomics Platform"/>
            <consortium name="The Broad Institute Genome Sequencing Center for Infectious Disease"/>
            <person name="Wu L."/>
            <person name="Ma J."/>
        </authorList>
    </citation>
    <scope>NUCLEOTIDE SEQUENCE [LARGE SCALE GENOMIC DNA]</scope>
    <source>
        <strain evidence="3">JCM 16704</strain>
    </source>
</reference>
<keyword evidence="1" id="KW-0732">Signal</keyword>
<feature type="signal peptide" evidence="1">
    <location>
        <begin position="1"/>
        <end position="19"/>
    </location>
</feature>
<dbReference type="Proteomes" id="UP001500101">
    <property type="component" value="Unassembled WGS sequence"/>
</dbReference>
<organism evidence="2 3">
    <name type="scientific">Sphingobacterium kyonggiense</name>
    <dbReference type="NCBI Taxonomy" id="714075"/>
    <lineage>
        <taxon>Bacteria</taxon>
        <taxon>Pseudomonadati</taxon>
        <taxon>Bacteroidota</taxon>
        <taxon>Sphingobacteriia</taxon>
        <taxon>Sphingobacteriales</taxon>
        <taxon>Sphingobacteriaceae</taxon>
        <taxon>Sphingobacterium</taxon>
    </lineage>
</organism>
<comment type="caution">
    <text evidence="2">The sequence shown here is derived from an EMBL/GenBank/DDBJ whole genome shotgun (WGS) entry which is preliminary data.</text>
</comment>
<dbReference type="EMBL" id="BAAAZI010000011">
    <property type="protein sequence ID" value="GAA4144629.1"/>
    <property type="molecule type" value="Genomic_DNA"/>
</dbReference>
<feature type="chain" id="PRO_5045158847" description="DUF4468 domain-containing protein" evidence="1">
    <location>
        <begin position="20"/>
        <end position="186"/>
    </location>
</feature>
<proteinExistence type="predicted"/>
<evidence type="ECO:0000256" key="1">
    <source>
        <dbReference type="SAM" id="SignalP"/>
    </source>
</evidence>
<dbReference type="RefSeq" id="WP_344675372.1">
    <property type="nucleotide sequence ID" value="NZ_BAAAZI010000011.1"/>
</dbReference>
<evidence type="ECO:0000313" key="2">
    <source>
        <dbReference type="EMBL" id="GAA4144629.1"/>
    </source>
</evidence>
<sequence>MKRIYLFLILLFFFGQAFAQKTIFKGPVQWVHPKPTENNYNRLHTVDIVLEIKATYQENYSSGASLNLNSNYNNVKIVKVIAKDGKIIPVSSIPAKIIQEAEKEIRFHVISYDVNYAGKKIITLSNQGPINYFQLFGEKPNNDKLTENRSKVKKAYDSGISISNIKLDFPTVHSSILSDYINGKPK</sequence>
<accession>A0ABP7Z0D0</accession>
<gene>
    <name evidence="2" type="ORF">GCM10022216_27760</name>
</gene>
<evidence type="ECO:0008006" key="4">
    <source>
        <dbReference type="Google" id="ProtNLM"/>
    </source>
</evidence>
<protein>
    <recommendedName>
        <fullName evidence="4">DUF4468 domain-containing protein</fullName>
    </recommendedName>
</protein>
<name>A0ABP7Z0D0_9SPHI</name>